<protein>
    <submittedName>
        <fullName evidence="1">Ethanolamine ammonia-lyase reactivating factor EutA</fullName>
    </submittedName>
</protein>
<dbReference type="KEGG" id="nnv:QNH39_15745"/>
<evidence type="ECO:0000313" key="2">
    <source>
        <dbReference type="Proteomes" id="UP001178288"/>
    </source>
</evidence>
<dbReference type="PIRSF" id="PIRSF012293">
    <property type="entry name" value="EutA"/>
    <property type="match status" value="1"/>
</dbReference>
<dbReference type="InterPro" id="IPR050696">
    <property type="entry name" value="FtsA/MreB"/>
</dbReference>
<dbReference type="InterPro" id="IPR009377">
    <property type="entry name" value="EutA"/>
</dbReference>
<dbReference type="EMBL" id="CP126114">
    <property type="protein sequence ID" value="WHY84129.1"/>
    <property type="molecule type" value="Genomic_DNA"/>
</dbReference>
<dbReference type="PANTHER" id="PTHR32432:SF13">
    <property type="entry name" value="ETHANOLAMINE AMMONIA-LYASE REACTIVASE EUTA"/>
    <property type="match status" value="1"/>
</dbReference>
<gene>
    <name evidence="1" type="ORF">QNH39_15745</name>
</gene>
<dbReference type="PANTHER" id="PTHR32432">
    <property type="entry name" value="CELL DIVISION PROTEIN FTSA-RELATED"/>
    <property type="match status" value="1"/>
</dbReference>
<accession>A0AA95ML07</accession>
<dbReference type="AlphaFoldDB" id="A0AA95ML07"/>
<dbReference type="RefSeq" id="WP_235845607.1">
    <property type="nucleotide sequence ID" value="NZ_CP126114.1"/>
</dbReference>
<dbReference type="SUPFAM" id="SSF53067">
    <property type="entry name" value="Actin-like ATPase domain"/>
    <property type="match status" value="1"/>
</dbReference>
<dbReference type="Proteomes" id="UP001178288">
    <property type="component" value="Chromosome"/>
</dbReference>
<dbReference type="InterPro" id="IPR043129">
    <property type="entry name" value="ATPase_NBD"/>
</dbReference>
<keyword evidence="2" id="KW-1185">Reference proteome</keyword>
<sequence>MSTVVIKSVGIDIGTSTSKFMMSELTLGRVSSHFSLPQFDIIERKVTYVSEIIATPLKNEEEIDLPSLVSWLEKEYQQVGLTLSDIKSGAVIITGETAIKKNADALIHYLAERSGDFVVAIAGASLEAVLAGKGSGAARHSQSSRAAIANIDIGGGTANVVVFQQGKVLETITFHVGGRLIEINSLGEVLRVSPSLKPWLCFKKFRVEKGMRLSLTELIEITSGLCGDLLDVLAGEKTISSLENLVHSTSCQGLPRIQEVMVSGGVGRLALEAPPATLADVAKFNDIGPLLASELMKAVKRYHFNVVEAAQTSSATVIGAGTQTTKLSGATISIQPELLPLRNIPVVKAALSEMDFEQQMEQAFLKGKEWFVGNDRLPFAIGLGGTLYLSYLMLKEIAGSIGNLYAKYFPSAEVLAVVCENDMAKALGQALRLQTKFQVICIDQIGIEHGDYIDIGAPLKDELVPVVVKTLAFS</sequence>
<dbReference type="Pfam" id="PF06277">
    <property type="entry name" value="EutA"/>
    <property type="match status" value="1"/>
</dbReference>
<reference evidence="1" key="1">
    <citation type="submission" date="2023-05" db="EMBL/GenBank/DDBJ databases">
        <title>Comparative genomics of Bacillaceae isolates and their secondary metabolite potential.</title>
        <authorList>
            <person name="Song L."/>
            <person name="Nielsen L.J."/>
            <person name="Mohite O."/>
            <person name="Xu X."/>
            <person name="Weber T."/>
            <person name="Kovacs A.T."/>
        </authorList>
    </citation>
    <scope>NUCLEOTIDE SEQUENCE</scope>
    <source>
        <strain evidence="1">XLM17</strain>
    </source>
</reference>
<proteinExistence type="predicted"/>
<evidence type="ECO:0000313" key="1">
    <source>
        <dbReference type="EMBL" id="WHY84129.1"/>
    </source>
</evidence>
<organism evidence="1 2">
    <name type="scientific">Neobacillus novalis</name>
    <dbReference type="NCBI Taxonomy" id="220687"/>
    <lineage>
        <taxon>Bacteria</taxon>
        <taxon>Bacillati</taxon>
        <taxon>Bacillota</taxon>
        <taxon>Bacilli</taxon>
        <taxon>Bacillales</taxon>
        <taxon>Bacillaceae</taxon>
        <taxon>Neobacillus</taxon>
    </lineage>
</organism>
<name>A0AA95ML07_9BACI</name>